<proteinExistence type="predicted"/>
<organism evidence="5 6">
    <name type="scientific">Aromia moschata</name>
    <dbReference type="NCBI Taxonomy" id="1265417"/>
    <lineage>
        <taxon>Eukaryota</taxon>
        <taxon>Metazoa</taxon>
        <taxon>Ecdysozoa</taxon>
        <taxon>Arthropoda</taxon>
        <taxon>Hexapoda</taxon>
        <taxon>Insecta</taxon>
        <taxon>Pterygota</taxon>
        <taxon>Neoptera</taxon>
        <taxon>Endopterygota</taxon>
        <taxon>Coleoptera</taxon>
        <taxon>Polyphaga</taxon>
        <taxon>Cucujiformia</taxon>
        <taxon>Chrysomeloidea</taxon>
        <taxon>Cerambycidae</taxon>
        <taxon>Cerambycinae</taxon>
        <taxon>Callichromatini</taxon>
        <taxon>Aromia</taxon>
    </lineage>
</organism>
<dbReference type="InterPro" id="IPR003591">
    <property type="entry name" value="Leu-rich_rpt_typical-subtyp"/>
</dbReference>
<dbReference type="PANTHER" id="PTHR45973">
    <property type="entry name" value="PROTEIN PHOSPHATASE 1 REGULATORY SUBUNIT SDS22-RELATED"/>
    <property type="match status" value="1"/>
</dbReference>
<comment type="function">
    <text evidence="1">Cilium-specific protein required for cilia structures.</text>
</comment>
<evidence type="ECO:0000256" key="4">
    <source>
        <dbReference type="ARBA" id="ARBA00024433"/>
    </source>
</evidence>
<sequence length="257" mass="29162">MPISSSAATVEKKKVVRIQKQYQSIDQNEAQQTERNLLKIAPALPTKDKRNLYVRSHSSLNALSVTKFHESRSLSESVVLRTHPDGSVHVSRLQEEKEAHPDRISLDRRGLTCIPFIDGEPRLRLLSLQHNLVINLEALSKQTFLSLVFLDIYDNQLEHIQHLDTLENLRVLLMGKNRIKKIEGLENLKKMEVLDLHGNQIAQVGGLSLLSELKVLNLAGNQIRIIGLQDLHGLHSLQELNIRRNKLKKLLGFADTP</sequence>
<dbReference type="SMART" id="SM00369">
    <property type="entry name" value="LRR_TYP"/>
    <property type="match status" value="4"/>
</dbReference>
<keyword evidence="2" id="KW-0433">Leucine-rich repeat</keyword>
<evidence type="ECO:0000313" key="6">
    <source>
        <dbReference type="Proteomes" id="UP001162162"/>
    </source>
</evidence>
<evidence type="ECO:0000256" key="3">
    <source>
        <dbReference type="ARBA" id="ARBA00022737"/>
    </source>
</evidence>
<dbReference type="InterPro" id="IPR025875">
    <property type="entry name" value="Leu-rich_rpt_4"/>
</dbReference>
<dbReference type="Pfam" id="PF13855">
    <property type="entry name" value="LRR_8"/>
    <property type="match status" value="1"/>
</dbReference>
<protein>
    <recommendedName>
        <fullName evidence="4">Dynein axonemal assembly factor 1 homolog</fullName>
    </recommendedName>
</protein>
<name>A0AAV8ZH97_9CUCU</name>
<dbReference type="EMBL" id="JAPWTK010000002">
    <property type="protein sequence ID" value="KAJ8962639.1"/>
    <property type="molecule type" value="Genomic_DNA"/>
</dbReference>
<dbReference type="AlphaFoldDB" id="A0AAV8ZH97"/>
<dbReference type="InterPro" id="IPR050576">
    <property type="entry name" value="Cilia_flagella_integrity"/>
</dbReference>
<dbReference type="Pfam" id="PF12799">
    <property type="entry name" value="LRR_4"/>
    <property type="match status" value="1"/>
</dbReference>
<accession>A0AAV8ZH97</accession>
<keyword evidence="3" id="KW-0677">Repeat</keyword>
<dbReference type="SMART" id="SM00365">
    <property type="entry name" value="LRR_SD22"/>
    <property type="match status" value="5"/>
</dbReference>
<evidence type="ECO:0000313" key="5">
    <source>
        <dbReference type="EMBL" id="KAJ8962639.1"/>
    </source>
</evidence>
<dbReference type="Proteomes" id="UP001162162">
    <property type="component" value="Unassembled WGS sequence"/>
</dbReference>
<gene>
    <name evidence="5" type="ORF">NQ318_001032</name>
</gene>
<keyword evidence="6" id="KW-1185">Reference proteome</keyword>
<dbReference type="InterPro" id="IPR032675">
    <property type="entry name" value="LRR_dom_sf"/>
</dbReference>
<reference evidence="5" key="1">
    <citation type="journal article" date="2023" name="Insect Mol. Biol.">
        <title>Genome sequencing provides insights into the evolution of gene families encoding plant cell wall-degrading enzymes in longhorned beetles.</title>
        <authorList>
            <person name="Shin N.R."/>
            <person name="Okamura Y."/>
            <person name="Kirsch R."/>
            <person name="Pauchet Y."/>
        </authorList>
    </citation>
    <scope>NUCLEOTIDE SEQUENCE</scope>
    <source>
        <strain evidence="5">AMC_N1</strain>
    </source>
</reference>
<evidence type="ECO:0000256" key="1">
    <source>
        <dbReference type="ARBA" id="ARBA00003843"/>
    </source>
</evidence>
<dbReference type="PROSITE" id="PS51450">
    <property type="entry name" value="LRR"/>
    <property type="match status" value="4"/>
</dbReference>
<dbReference type="PANTHER" id="PTHR45973:SF8">
    <property type="entry name" value="LEUCINE-RICH REPEAT-CONTAINING PROTEIN 49"/>
    <property type="match status" value="1"/>
</dbReference>
<dbReference type="InterPro" id="IPR001611">
    <property type="entry name" value="Leu-rich_rpt"/>
</dbReference>
<comment type="caution">
    <text evidence="5">The sequence shown here is derived from an EMBL/GenBank/DDBJ whole genome shotgun (WGS) entry which is preliminary data.</text>
</comment>
<dbReference type="Gene3D" id="3.80.10.10">
    <property type="entry name" value="Ribonuclease Inhibitor"/>
    <property type="match status" value="1"/>
</dbReference>
<evidence type="ECO:0000256" key="2">
    <source>
        <dbReference type="ARBA" id="ARBA00022614"/>
    </source>
</evidence>
<dbReference type="SUPFAM" id="SSF52058">
    <property type="entry name" value="L domain-like"/>
    <property type="match status" value="1"/>
</dbReference>